<dbReference type="GO" id="GO:0046872">
    <property type="term" value="F:metal ion binding"/>
    <property type="evidence" value="ECO:0007669"/>
    <property type="project" value="UniProtKB-KW"/>
</dbReference>
<dbReference type="Gene3D" id="1.10.640.10">
    <property type="entry name" value="Haem peroxidase domain superfamily, animal type"/>
    <property type="match status" value="1"/>
</dbReference>
<keyword evidence="2" id="KW-0479">Metal-binding</keyword>
<evidence type="ECO:0000313" key="4">
    <source>
        <dbReference type="EMBL" id="KAK0160604.1"/>
    </source>
</evidence>
<evidence type="ECO:0000313" key="5">
    <source>
        <dbReference type="Proteomes" id="UP001168990"/>
    </source>
</evidence>
<reference evidence="4" key="1">
    <citation type="journal article" date="2023" name="bioRxiv">
        <title>Scaffold-level genome assemblies of two parasitoid biocontrol wasps reveal the parthenogenesis mechanism and an associated novel virus.</title>
        <authorList>
            <person name="Inwood S."/>
            <person name="Skelly J."/>
            <person name="Guhlin J."/>
            <person name="Harrop T."/>
            <person name="Goldson S."/>
            <person name="Dearden P."/>
        </authorList>
    </citation>
    <scope>NUCLEOTIDE SEQUENCE</scope>
    <source>
        <strain evidence="4">Irish</strain>
        <tissue evidence="4">Whole body</tissue>
    </source>
</reference>
<dbReference type="InterPro" id="IPR019791">
    <property type="entry name" value="Haem_peroxidase_animal"/>
</dbReference>
<keyword evidence="3" id="KW-0732">Signal</keyword>
<evidence type="ECO:0000256" key="2">
    <source>
        <dbReference type="PIRSR" id="PIRSR619791-2"/>
    </source>
</evidence>
<dbReference type="InterPro" id="IPR032062">
    <property type="entry name" value="DUF4803"/>
</dbReference>
<dbReference type="GO" id="GO:0006979">
    <property type="term" value="P:response to oxidative stress"/>
    <property type="evidence" value="ECO:0007669"/>
    <property type="project" value="InterPro"/>
</dbReference>
<comment type="caution">
    <text evidence="4">The sequence shown here is derived from an EMBL/GenBank/DDBJ whole genome shotgun (WGS) entry which is preliminary data.</text>
</comment>
<protein>
    <submittedName>
        <fullName evidence="4">Uncharacterized protein</fullName>
    </submittedName>
</protein>
<feature type="binding site" description="axial binding residue" evidence="2">
    <location>
        <position position="342"/>
    </location>
    <ligand>
        <name>heme b</name>
        <dbReference type="ChEBI" id="CHEBI:60344"/>
    </ligand>
    <ligandPart>
        <name>Fe</name>
        <dbReference type="ChEBI" id="CHEBI:18248"/>
    </ligandPart>
</feature>
<keyword evidence="2" id="KW-0408">Iron</keyword>
<dbReference type="AlphaFoldDB" id="A0AA39F039"/>
<feature type="signal peptide" evidence="3">
    <location>
        <begin position="1"/>
        <end position="32"/>
    </location>
</feature>
<dbReference type="GO" id="GO:0020037">
    <property type="term" value="F:heme binding"/>
    <property type="evidence" value="ECO:0007669"/>
    <property type="project" value="InterPro"/>
</dbReference>
<dbReference type="PRINTS" id="PR00457">
    <property type="entry name" value="ANPEROXIDASE"/>
</dbReference>
<accession>A0AA39F039</accession>
<sequence length="757" mass="87721">MWNNSKRKRSNFLINLFQIILSLLILFKVTDCDDRWYTEKQRYDGWYNNLAHPDWGSVGSRLIRKIPADYYDGVYMMAGQNRASARKLSDLFMQGDDGIASINNKTALFAFFGQLVTSEIILASENGCPIEFHKIEVDKCDKIFDKNCQGNKHIPFLRADYDRRTGHSPNSPREQINQVTSWIDGSFVYSSSEAWTNTMRSFKNGSLVTEETGQFPVRNTMRAPLFNQAIPSVMRMLSPERLYLLGDPRTNQHPALLTFGILFYRWHNVIAARVQQENPYMSDEEIFQRTRRIVVGTIQNIVMYEYLPILLDELLPKYTNYKPDLHPGISHIFQSAAFRFGHTLVPSGIYRRDDKCNFRITRTGKPAIRLCSTWWDSDVIISIEILEKSIKNINLREKRNAEDETINLKYFSQQILTTIQTSEVCWVPCASFSSDNPKNLKYYKSNKCNGWIDECRYFTGPRDMGDARFCLSTDGRRMLLGVTTSFHQRYGMNPNDCQGGKSYVPKDGHCFCLCTCTANGRDKSEHNWYFSSREQKSDIANNKVVTGVRFVELKNVIYLQINEGVPGSKDARDWRPISNVSINYQYDDDDQDDNNDDDEDLIFLTYYRRTINLDEIFLPSDYLITGVRFAKADDVTLRLEVQGTKFDVNKNQFVLNSQKWFNSESNSNNETFNNTLWGPDLYGYETTNLSVKFRAGNLEEDFGKITYPLLYSPDIKTNKIHGLNSIRLCRIYFQGYETIIPQIALSKMLIRNLNNKN</sequence>
<dbReference type="PANTHER" id="PTHR11475">
    <property type="entry name" value="OXIDASE/PEROXIDASE"/>
    <property type="match status" value="1"/>
</dbReference>
<dbReference type="Proteomes" id="UP001168990">
    <property type="component" value="Unassembled WGS sequence"/>
</dbReference>
<keyword evidence="2" id="KW-0349">Heme</keyword>
<feature type="chain" id="PRO_5041217147" evidence="3">
    <location>
        <begin position="33"/>
        <end position="757"/>
    </location>
</feature>
<name>A0AA39F039_9HYME</name>
<evidence type="ECO:0000256" key="1">
    <source>
        <dbReference type="ARBA" id="ARBA00022559"/>
    </source>
</evidence>
<reference evidence="4" key="2">
    <citation type="submission" date="2023-03" db="EMBL/GenBank/DDBJ databases">
        <authorList>
            <person name="Inwood S.N."/>
            <person name="Skelly J.G."/>
            <person name="Guhlin J."/>
            <person name="Harrop T.W.R."/>
            <person name="Goldson S.G."/>
            <person name="Dearden P.K."/>
        </authorList>
    </citation>
    <scope>NUCLEOTIDE SEQUENCE</scope>
    <source>
        <strain evidence="4">Irish</strain>
        <tissue evidence="4">Whole body</tissue>
    </source>
</reference>
<organism evidence="4 5">
    <name type="scientific">Microctonus aethiopoides</name>
    <dbReference type="NCBI Taxonomy" id="144406"/>
    <lineage>
        <taxon>Eukaryota</taxon>
        <taxon>Metazoa</taxon>
        <taxon>Ecdysozoa</taxon>
        <taxon>Arthropoda</taxon>
        <taxon>Hexapoda</taxon>
        <taxon>Insecta</taxon>
        <taxon>Pterygota</taxon>
        <taxon>Neoptera</taxon>
        <taxon>Endopterygota</taxon>
        <taxon>Hymenoptera</taxon>
        <taxon>Apocrita</taxon>
        <taxon>Ichneumonoidea</taxon>
        <taxon>Braconidae</taxon>
        <taxon>Euphorinae</taxon>
        <taxon>Microctonus</taxon>
    </lineage>
</organism>
<dbReference type="PANTHER" id="PTHR11475:SF144">
    <property type="entry name" value="NAD(P)H OXIDASE (H2O2-FORMING)"/>
    <property type="match status" value="1"/>
</dbReference>
<dbReference type="EMBL" id="JAQQBS010001423">
    <property type="protein sequence ID" value="KAK0160604.1"/>
    <property type="molecule type" value="Genomic_DNA"/>
</dbReference>
<dbReference type="Pfam" id="PF16061">
    <property type="entry name" value="DUF4803"/>
    <property type="match status" value="1"/>
</dbReference>
<gene>
    <name evidence="4" type="ORF">PV328_007996</name>
</gene>
<keyword evidence="1" id="KW-0560">Oxidoreductase</keyword>
<dbReference type="PROSITE" id="PS50292">
    <property type="entry name" value="PEROXIDASE_3"/>
    <property type="match status" value="1"/>
</dbReference>
<dbReference type="Pfam" id="PF03098">
    <property type="entry name" value="An_peroxidase"/>
    <property type="match status" value="1"/>
</dbReference>
<dbReference type="GO" id="GO:0004601">
    <property type="term" value="F:peroxidase activity"/>
    <property type="evidence" value="ECO:0007669"/>
    <property type="project" value="UniProtKB-KW"/>
</dbReference>
<evidence type="ECO:0000256" key="3">
    <source>
        <dbReference type="SAM" id="SignalP"/>
    </source>
</evidence>
<dbReference type="InterPro" id="IPR010255">
    <property type="entry name" value="Haem_peroxidase_sf"/>
</dbReference>
<keyword evidence="5" id="KW-1185">Reference proteome</keyword>
<dbReference type="SUPFAM" id="SSF48113">
    <property type="entry name" value="Heme-dependent peroxidases"/>
    <property type="match status" value="1"/>
</dbReference>
<keyword evidence="1" id="KW-0575">Peroxidase</keyword>
<dbReference type="InterPro" id="IPR037120">
    <property type="entry name" value="Haem_peroxidase_sf_animal"/>
</dbReference>
<proteinExistence type="predicted"/>